<evidence type="ECO:0000259" key="1">
    <source>
        <dbReference type="PROSITE" id="PS50801"/>
    </source>
</evidence>
<protein>
    <submittedName>
        <fullName evidence="2">STAS domain-containing protein</fullName>
    </submittedName>
</protein>
<accession>A0ABU9JNS8</accession>
<dbReference type="PROSITE" id="PS50801">
    <property type="entry name" value="STAS"/>
    <property type="match status" value="1"/>
</dbReference>
<reference evidence="2 3" key="1">
    <citation type="submission" date="2024-04" db="EMBL/GenBank/DDBJ databases">
        <title>Bacterial endophytes with biocontrol capabilities against important plant pathogens.</title>
        <authorList>
            <person name="Alayande K.A."/>
        </authorList>
    </citation>
    <scope>NUCLEOTIDE SEQUENCE [LARGE SCALE GENOMIC DNA]</scope>
    <source>
        <strain evidence="2 3">KV22</strain>
    </source>
</reference>
<dbReference type="Pfam" id="PF13466">
    <property type="entry name" value="STAS_2"/>
    <property type="match status" value="1"/>
</dbReference>
<dbReference type="InterPro" id="IPR052746">
    <property type="entry name" value="MlaB_ABC_Transporter"/>
</dbReference>
<dbReference type="InterPro" id="IPR002645">
    <property type="entry name" value="STAS_dom"/>
</dbReference>
<name>A0ABU9JNS8_9GAMM</name>
<dbReference type="PANTHER" id="PTHR35849:SF1">
    <property type="entry name" value="INTERMEMBRANE PHOSPHOLIPID TRANSPORT SYSTEM BINDING PROTEIN MLAB"/>
    <property type="match status" value="1"/>
</dbReference>
<dbReference type="Proteomes" id="UP001455088">
    <property type="component" value="Unassembled WGS sequence"/>
</dbReference>
<dbReference type="SUPFAM" id="SSF52091">
    <property type="entry name" value="SpoIIaa-like"/>
    <property type="match status" value="1"/>
</dbReference>
<proteinExistence type="predicted"/>
<evidence type="ECO:0000313" key="2">
    <source>
        <dbReference type="EMBL" id="MEL3954471.1"/>
    </source>
</evidence>
<keyword evidence="3" id="KW-1185">Reference proteome</keyword>
<dbReference type="RefSeq" id="WP_019183996.1">
    <property type="nucleotide sequence ID" value="NZ_JBBYHY010000006.1"/>
</dbReference>
<gene>
    <name evidence="2" type="ORF">AAE039_12925</name>
</gene>
<evidence type="ECO:0000313" key="3">
    <source>
        <dbReference type="Proteomes" id="UP001455088"/>
    </source>
</evidence>
<dbReference type="PANTHER" id="PTHR35849">
    <property type="entry name" value="BLR2341 PROTEIN"/>
    <property type="match status" value="1"/>
</dbReference>
<dbReference type="EMBL" id="JBBYHY010000006">
    <property type="protein sequence ID" value="MEL3954471.1"/>
    <property type="molecule type" value="Genomic_DNA"/>
</dbReference>
<comment type="caution">
    <text evidence="2">The sequence shown here is derived from an EMBL/GenBank/DDBJ whole genome shotgun (WGS) entry which is preliminary data.</text>
</comment>
<dbReference type="InterPro" id="IPR058548">
    <property type="entry name" value="MlaB-like_STAS"/>
</dbReference>
<organism evidence="2 3">
    <name type="scientific">Stenotrophomonas bentonitica</name>
    <dbReference type="NCBI Taxonomy" id="1450134"/>
    <lineage>
        <taxon>Bacteria</taxon>
        <taxon>Pseudomonadati</taxon>
        <taxon>Pseudomonadota</taxon>
        <taxon>Gammaproteobacteria</taxon>
        <taxon>Lysobacterales</taxon>
        <taxon>Lysobacteraceae</taxon>
        <taxon>Stenotrophomonas</taxon>
    </lineage>
</organism>
<dbReference type="InterPro" id="IPR036513">
    <property type="entry name" value="STAS_dom_sf"/>
</dbReference>
<sequence>MASNSASVQRNGASLVFSGVLDRAAVTALWPSLAALDGVQQLDLAAVSKLDSAGLALLAELAARLRANGTAPTIIGSPDGFTDLSAAYRLAPTLDFHALSAAS</sequence>
<feature type="domain" description="STAS" evidence="1">
    <location>
        <begin position="42"/>
        <end position="103"/>
    </location>
</feature>
<dbReference type="Gene3D" id="3.30.750.24">
    <property type="entry name" value="STAS domain"/>
    <property type="match status" value="1"/>
</dbReference>